<dbReference type="PANTHER" id="PTHR40277:SF1">
    <property type="entry name" value="BLL5419 PROTEIN"/>
    <property type="match status" value="1"/>
</dbReference>
<sequence length="315" mass="34813">MPNKARTLLIVKLAVSVALILWITSRVDLPQVWVNFSSADPFLLVVAFAMFFLGYVLTAFRWRTLIRSQGSDATVPQLVRSFMVGIFFNNFLPSTVGGDVVRMYDSWRIVGSKSIAFTVVFVDRFLGVIVLLGFASVALMLDEGIAAGLPFVTLWVILIAIGTILLCYLMFWPGTGETLVRLAERFLAGNITGFLKKIMASFKVYARHKRALRNALGLSVLLQINVVLHYTLLARSLGIVIPIESMFLVVPIAVFVMMVPISINAIGVREAIFVFIFSQYGVAEEQSLLVGLIAYGFSLLQGILGGVVFALRRYT</sequence>
<feature type="transmembrane region" description="Helical" evidence="6">
    <location>
        <begin position="215"/>
        <end position="233"/>
    </location>
</feature>
<evidence type="ECO:0000313" key="7">
    <source>
        <dbReference type="EMBL" id="SVA66154.1"/>
    </source>
</evidence>
<keyword evidence="5 6" id="KW-0472">Membrane</keyword>
<organism evidence="7">
    <name type="scientific">marine metagenome</name>
    <dbReference type="NCBI Taxonomy" id="408172"/>
    <lineage>
        <taxon>unclassified sequences</taxon>
        <taxon>metagenomes</taxon>
        <taxon>ecological metagenomes</taxon>
    </lineage>
</organism>
<evidence type="ECO:0000256" key="1">
    <source>
        <dbReference type="ARBA" id="ARBA00004651"/>
    </source>
</evidence>
<evidence type="ECO:0000256" key="6">
    <source>
        <dbReference type="SAM" id="Phobius"/>
    </source>
</evidence>
<reference evidence="7" key="1">
    <citation type="submission" date="2018-05" db="EMBL/GenBank/DDBJ databases">
        <authorList>
            <person name="Lanie J.A."/>
            <person name="Ng W.-L."/>
            <person name="Kazmierczak K.M."/>
            <person name="Andrzejewski T.M."/>
            <person name="Davidsen T.M."/>
            <person name="Wayne K.J."/>
            <person name="Tettelin H."/>
            <person name="Glass J.I."/>
            <person name="Rusch D."/>
            <person name="Podicherti R."/>
            <person name="Tsui H.-C.T."/>
            <person name="Winkler M.E."/>
        </authorList>
    </citation>
    <scope>NUCLEOTIDE SEQUENCE</scope>
</reference>
<dbReference type="PANTHER" id="PTHR40277">
    <property type="entry name" value="BLL5419 PROTEIN"/>
    <property type="match status" value="1"/>
</dbReference>
<evidence type="ECO:0008006" key="8">
    <source>
        <dbReference type="Google" id="ProtNLM"/>
    </source>
</evidence>
<protein>
    <recommendedName>
        <fullName evidence="8">Flippase-like domain-containing protein</fullName>
    </recommendedName>
</protein>
<keyword evidence="2" id="KW-1003">Cell membrane</keyword>
<dbReference type="Pfam" id="PF03706">
    <property type="entry name" value="LPG_synthase_TM"/>
    <property type="match status" value="1"/>
</dbReference>
<keyword evidence="3 6" id="KW-0812">Transmembrane</keyword>
<feature type="transmembrane region" description="Helical" evidence="6">
    <location>
        <begin position="115"/>
        <end position="141"/>
    </location>
</feature>
<dbReference type="GO" id="GO:0005886">
    <property type="term" value="C:plasma membrane"/>
    <property type="evidence" value="ECO:0007669"/>
    <property type="project" value="UniProtKB-SubCell"/>
</dbReference>
<dbReference type="InterPro" id="IPR022791">
    <property type="entry name" value="L-PG_synthase/AglD"/>
</dbReference>
<feature type="transmembrane region" description="Helical" evidence="6">
    <location>
        <begin position="288"/>
        <end position="311"/>
    </location>
</feature>
<evidence type="ECO:0000256" key="2">
    <source>
        <dbReference type="ARBA" id="ARBA00022475"/>
    </source>
</evidence>
<dbReference type="EMBL" id="UINC01015767">
    <property type="protein sequence ID" value="SVA66154.1"/>
    <property type="molecule type" value="Genomic_DNA"/>
</dbReference>
<comment type="subcellular location">
    <subcellularLocation>
        <location evidence="1">Cell membrane</location>
        <topology evidence="1">Multi-pass membrane protein</topology>
    </subcellularLocation>
</comment>
<evidence type="ECO:0000256" key="5">
    <source>
        <dbReference type="ARBA" id="ARBA00023136"/>
    </source>
</evidence>
<dbReference type="NCBIfam" id="TIGR00374">
    <property type="entry name" value="flippase-like domain"/>
    <property type="match status" value="1"/>
</dbReference>
<dbReference type="AlphaFoldDB" id="A0A381XN08"/>
<feature type="transmembrane region" description="Helical" evidence="6">
    <location>
        <begin position="239"/>
        <end position="259"/>
    </location>
</feature>
<accession>A0A381XN08</accession>
<evidence type="ECO:0000256" key="3">
    <source>
        <dbReference type="ARBA" id="ARBA00022692"/>
    </source>
</evidence>
<feature type="transmembrane region" description="Helical" evidence="6">
    <location>
        <begin position="42"/>
        <end position="60"/>
    </location>
</feature>
<feature type="transmembrane region" description="Helical" evidence="6">
    <location>
        <begin position="147"/>
        <end position="171"/>
    </location>
</feature>
<proteinExistence type="predicted"/>
<keyword evidence="4 6" id="KW-1133">Transmembrane helix</keyword>
<name>A0A381XN08_9ZZZZ</name>
<evidence type="ECO:0000256" key="4">
    <source>
        <dbReference type="ARBA" id="ARBA00022989"/>
    </source>
</evidence>
<gene>
    <name evidence="7" type="ORF">METZ01_LOCUS119008</name>
</gene>